<protein>
    <submittedName>
        <fullName evidence="1">Uncharacterized protein</fullName>
    </submittedName>
</protein>
<dbReference type="EMBL" id="CP025096">
    <property type="protein sequence ID" value="AUD00958.1"/>
    <property type="molecule type" value="Genomic_DNA"/>
</dbReference>
<dbReference type="KEGG" id="spir:CWM47_03475"/>
<dbReference type="Proteomes" id="UP000232883">
    <property type="component" value="Chromosome"/>
</dbReference>
<dbReference type="OrthoDB" id="963011at2"/>
<keyword evidence="2" id="KW-1185">Reference proteome</keyword>
<dbReference type="AlphaFoldDB" id="A0A2K8YTR5"/>
<sequence>MTKRYLLMEINHDILISLGFVELSGRKTRYAYKGVTGRLSVEAGLFFFHGFNPGIGTVTDLRYMLMLIDYNHQATFVAYPSQLN</sequence>
<reference evidence="1 2" key="1">
    <citation type="submission" date="2017-11" db="EMBL/GenBank/DDBJ databases">
        <title>Taxonomic description and genome sequences of Spirosoma HA7 sp. nov., isolated from pollen microhabitat of Corylus avellana.</title>
        <authorList>
            <person name="Ambika Manirajan B."/>
            <person name="Suarez C."/>
            <person name="Ratering S."/>
            <person name="Geissler-Plaum R."/>
            <person name="Cardinale M."/>
            <person name="Sylvia S."/>
        </authorList>
    </citation>
    <scope>NUCLEOTIDE SEQUENCE [LARGE SCALE GENOMIC DNA]</scope>
    <source>
        <strain evidence="1 2">HA7</strain>
    </source>
</reference>
<accession>A0A2K8YTR5</accession>
<proteinExistence type="predicted"/>
<evidence type="ECO:0000313" key="1">
    <source>
        <dbReference type="EMBL" id="AUD00958.1"/>
    </source>
</evidence>
<gene>
    <name evidence="1" type="ORF">CWM47_03475</name>
</gene>
<evidence type="ECO:0000313" key="2">
    <source>
        <dbReference type="Proteomes" id="UP000232883"/>
    </source>
</evidence>
<name>A0A2K8YTR5_9BACT</name>
<organism evidence="1 2">
    <name type="scientific">Spirosoma pollinicola</name>
    <dbReference type="NCBI Taxonomy" id="2057025"/>
    <lineage>
        <taxon>Bacteria</taxon>
        <taxon>Pseudomonadati</taxon>
        <taxon>Bacteroidota</taxon>
        <taxon>Cytophagia</taxon>
        <taxon>Cytophagales</taxon>
        <taxon>Cytophagaceae</taxon>
        <taxon>Spirosoma</taxon>
    </lineage>
</organism>
<dbReference type="RefSeq" id="WP_100986381.1">
    <property type="nucleotide sequence ID" value="NZ_CP025096.1"/>
</dbReference>